<feature type="compositionally biased region" description="Basic and acidic residues" evidence="1">
    <location>
        <begin position="49"/>
        <end position="70"/>
    </location>
</feature>
<gene>
    <name evidence="2" type="ORF">NPIL_148701</name>
</gene>
<evidence type="ECO:0000313" key="3">
    <source>
        <dbReference type="Proteomes" id="UP000887013"/>
    </source>
</evidence>
<keyword evidence="3" id="KW-1185">Reference proteome</keyword>
<dbReference type="AlphaFoldDB" id="A0A8X6UA55"/>
<name>A0A8X6UA55_NEPPI</name>
<organism evidence="2 3">
    <name type="scientific">Nephila pilipes</name>
    <name type="common">Giant wood spider</name>
    <name type="synonym">Nephila maculata</name>
    <dbReference type="NCBI Taxonomy" id="299642"/>
    <lineage>
        <taxon>Eukaryota</taxon>
        <taxon>Metazoa</taxon>
        <taxon>Ecdysozoa</taxon>
        <taxon>Arthropoda</taxon>
        <taxon>Chelicerata</taxon>
        <taxon>Arachnida</taxon>
        <taxon>Araneae</taxon>
        <taxon>Araneomorphae</taxon>
        <taxon>Entelegynae</taxon>
        <taxon>Araneoidea</taxon>
        <taxon>Nephilidae</taxon>
        <taxon>Nephila</taxon>
    </lineage>
</organism>
<feature type="region of interest" description="Disordered" evidence="1">
    <location>
        <begin position="49"/>
        <end position="86"/>
    </location>
</feature>
<dbReference type="Proteomes" id="UP000887013">
    <property type="component" value="Unassembled WGS sequence"/>
</dbReference>
<sequence>MYTFLQTFLLSEQDFFQIIPRYRPLTELGINVHPSLVDCNSHRNCASKQEGHWHRTHSFEPRSNDGDRHPPLLTASSGEHDVGEVY</sequence>
<proteinExistence type="predicted"/>
<evidence type="ECO:0000313" key="2">
    <source>
        <dbReference type="EMBL" id="GFT94071.1"/>
    </source>
</evidence>
<accession>A0A8X6UA55</accession>
<evidence type="ECO:0000256" key="1">
    <source>
        <dbReference type="SAM" id="MobiDB-lite"/>
    </source>
</evidence>
<dbReference type="EMBL" id="BMAW01025830">
    <property type="protein sequence ID" value="GFT94071.1"/>
    <property type="molecule type" value="Genomic_DNA"/>
</dbReference>
<comment type="caution">
    <text evidence="2">The sequence shown here is derived from an EMBL/GenBank/DDBJ whole genome shotgun (WGS) entry which is preliminary data.</text>
</comment>
<protein>
    <submittedName>
        <fullName evidence="2">Uncharacterized protein</fullName>
    </submittedName>
</protein>
<reference evidence="2" key="1">
    <citation type="submission" date="2020-08" db="EMBL/GenBank/DDBJ databases">
        <title>Multicomponent nature underlies the extraordinary mechanical properties of spider dragline silk.</title>
        <authorList>
            <person name="Kono N."/>
            <person name="Nakamura H."/>
            <person name="Mori M."/>
            <person name="Yoshida Y."/>
            <person name="Ohtoshi R."/>
            <person name="Malay A.D."/>
            <person name="Moran D.A.P."/>
            <person name="Tomita M."/>
            <person name="Numata K."/>
            <person name="Arakawa K."/>
        </authorList>
    </citation>
    <scope>NUCLEOTIDE SEQUENCE</scope>
</reference>